<keyword evidence="2" id="KW-0472">Membrane</keyword>
<feature type="transmembrane region" description="Helical" evidence="2">
    <location>
        <begin position="640"/>
        <end position="663"/>
    </location>
</feature>
<feature type="transmembrane region" description="Helical" evidence="2">
    <location>
        <begin position="104"/>
        <end position="125"/>
    </location>
</feature>
<name>A0A8H6EHW3_9HELO</name>
<keyword evidence="4" id="KW-1185">Reference proteome</keyword>
<evidence type="ECO:0000256" key="2">
    <source>
        <dbReference type="SAM" id="Phobius"/>
    </source>
</evidence>
<feature type="transmembrane region" description="Helical" evidence="2">
    <location>
        <begin position="228"/>
        <end position="245"/>
    </location>
</feature>
<gene>
    <name evidence="3" type="ORF">Bfra_006154</name>
</gene>
<accession>A0A8H6EHW3</accession>
<proteinExistence type="predicted"/>
<feature type="compositionally biased region" description="Polar residues" evidence="1">
    <location>
        <begin position="38"/>
        <end position="51"/>
    </location>
</feature>
<feature type="region of interest" description="Disordered" evidence="1">
    <location>
        <begin position="1"/>
        <end position="53"/>
    </location>
</feature>
<reference evidence="3 4" key="1">
    <citation type="journal article" date="2020" name="Phytopathology">
        <title>A high-quality genome resource of Botrytis fragariae, a new and rapidly spreading fungal pathogen causing strawberry gray mold in the U.S.A.</title>
        <authorList>
            <person name="Wu Y."/>
            <person name="Saski C.A."/>
            <person name="Schnabel G."/>
            <person name="Xiao S."/>
            <person name="Hu M."/>
        </authorList>
    </citation>
    <scope>NUCLEOTIDE SEQUENCE [LARGE SCALE GENOMIC DNA]</scope>
    <source>
        <strain evidence="3 4">BVB16</strain>
    </source>
</reference>
<comment type="caution">
    <text evidence="3">The sequence shown here is derived from an EMBL/GenBank/DDBJ whole genome shotgun (WGS) entry which is preliminary data.</text>
</comment>
<dbReference type="OrthoDB" id="5381672at2759"/>
<dbReference type="GeneID" id="59260219"/>
<keyword evidence="2" id="KW-1133">Transmembrane helix</keyword>
<dbReference type="AlphaFoldDB" id="A0A8H6EHW3"/>
<feature type="compositionally biased region" description="Polar residues" evidence="1">
    <location>
        <begin position="18"/>
        <end position="29"/>
    </location>
</feature>
<dbReference type="RefSeq" id="XP_037191737.1">
    <property type="nucleotide sequence ID" value="XM_037336527.1"/>
</dbReference>
<protein>
    <submittedName>
        <fullName evidence="3">Uncharacterized protein</fullName>
    </submittedName>
</protein>
<evidence type="ECO:0000256" key="1">
    <source>
        <dbReference type="SAM" id="MobiDB-lite"/>
    </source>
</evidence>
<dbReference type="Proteomes" id="UP000531561">
    <property type="component" value="Unassembled WGS sequence"/>
</dbReference>
<feature type="transmembrane region" description="Helical" evidence="2">
    <location>
        <begin position="157"/>
        <end position="181"/>
    </location>
</feature>
<evidence type="ECO:0000313" key="3">
    <source>
        <dbReference type="EMBL" id="KAF5872791.1"/>
    </source>
</evidence>
<organism evidence="3 4">
    <name type="scientific">Botrytis fragariae</name>
    <dbReference type="NCBI Taxonomy" id="1964551"/>
    <lineage>
        <taxon>Eukaryota</taxon>
        <taxon>Fungi</taxon>
        <taxon>Dikarya</taxon>
        <taxon>Ascomycota</taxon>
        <taxon>Pezizomycotina</taxon>
        <taxon>Leotiomycetes</taxon>
        <taxon>Helotiales</taxon>
        <taxon>Sclerotiniaceae</taxon>
        <taxon>Botrytis</taxon>
    </lineage>
</organism>
<keyword evidence="2" id="KW-0812">Transmembrane</keyword>
<dbReference type="EMBL" id="JABFCT010000010">
    <property type="protein sequence ID" value="KAF5872791.1"/>
    <property type="molecule type" value="Genomic_DNA"/>
</dbReference>
<sequence>MANFQYELSSLPEREAHSTSPVSSMGNSRRSFDRDQDNATSSTREPSSILHNDNVAGVQISERTLNRFDHNSTTSLHHEDPPAYTISPEISQVKSYTLKRNWGGFWLSLIFSTLILLQWIGLVHICYKPFGSSYSYEITAATRKYDFKWNERWLNTFQVLITICSLFVLIVVSTILSRAAVVFTQRRNSKPGYTLSQIIAIADEIWLSIPAIWKCSIQKDMKLMKSGYLLYAFSLCISAILIYPIQQGFLQIFDIYVPNPQYPSQGYFHNMYRYNYPLLNGENILYDLYTSHGYQGALSTALVNTNPNDIQPNLWNPSNSSSSYPIGRPSTNISAGLQERLSNSSTSWYAIQNNTYSNGMYNSTGLRMNTSITCFIIPQREFPTVCPGPSPWTTSINLTTANNTMTIEYIAYGINGLILNACVPGNKYAFPWSVNSTLQTIEEELYFDIGWTMTDIGHELTGIGSLQNYTQKCTADTTFGYFNLPTYANSSAGPLLPADIPIFGAIASETTPRTIFNESDPLVGLYSAINRMTLDYHGPLLTSALALFPDWSSMTDEYGGIDQRLNIQWPLSKFTGSINQNESYASYLSRFAANQNYLENSLRISTFLATKTAWEVVAENLNYRAHPLFTEMGKTVKRPYLPLSVIIIVSILIIYLTLSLLYLGIRSAFNRTWTTTLNSLSMILLTRDAAERMPKLPVILHGSTGNEGKLVKSLADEPAVIGDIMVGDKVGTLAVGGEGIIGVAGRRYRDGRVEGPVMA</sequence>
<evidence type="ECO:0000313" key="4">
    <source>
        <dbReference type="Proteomes" id="UP000531561"/>
    </source>
</evidence>